<keyword evidence="6" id="KW-0067">ATP-binding</keyword>
<dbReference type="GO" id="GO:0008559">
    <property type="term" value="F:ABC-type xenobiotic transporter activity"/>
    <property type="evidence" value="ECO:0007669"/>
    <property type="project" value="TreeGrafter"/>
</dbReference>
<reference evidence="13" key="1">
    <citation type="journal article" date="2021" name="Open Biol.">
        <title>Shared evolutionary footprints suggest mitochondrial oxidative damage underlies multiple complex I losses in fungi.</title>
        <authorList>
            <person name="Schikora-Tamarit M.A."/>
            <person name="Marcet-Houben M."/>
            <person name="Nosek J."/>
            <person name="Gabaldon T."/>
        </authorList>
    </citation>
    <scope>NUCLEOTIDE SEQUENCE</scope>
    <source>
        <strain evidence="13">CBS2887</strain>
    </source>
</reference>
<feature type="region of interest" description="Disordered" evidence="9">
    <location>
        <begin position="776"/>
        <end position="798"/>
    </location>
</feature>
<feature type="transmembrane region" description="Helical" evidence="10">
    <location>
        <begin position="196"/>
        <end position="214"/>
    </location>
</feature>
<dbReference type="SUPFAM" id="SSF90123">
    <property type="entry name" value="ABC transporter transmembrane region"/>
    <property type="match status" value="1"/>
</dbReference>
<keyword evidence="7 10" id="KW-1133">Transmembrane helix</keyword>
<dbReference type="InterPro" id="IPR050173">
    <property type="entry name" value="ABC_transporter_C-like"/>
</dbReference>
<dbReference type="PANTHER" id="PTHR24223:SF456">
    <property type="entry name" value="MULTIDRUG RESISTANCE-ASSOCIATED PROTEIN LETHAL(2)03659"/>
    <property type="match status" value="1"/>
</dbReference>
<evidence type="ECO:0000256" key="7">
    <source>
        <dbReference type="ARBA" id="ARBA00022989"/>
    </source>
</evidence>
<dbReference type="AlphaFoldDB" id="A0A9P8PQX1"/>
<dbReference type="PROSITE" id="PS00211">
    <property type="entry name" value="ABC_TRANSPORTER_1"/>
    <property type="match status" value="1"/>
</dbReference>
<evidence type="ECO:0000313" key="14">
    <source>
        <dbReference type="Proteomes" id="UP000774326"/>
    </source>
</evidence>
<protein>
    <submittedName>
        <fullName evidence="13">Uncharacterized protein</fullName>
    </submittedName>
</protein>
<dbReference type="Proteomes" id="UP000774326">
    <property type="component" value="Unassembled WGS sequence"/>
</dbReference>
<name>A0A9P8PQX1_WICPI</name>
<dbReference type="InterPro" id="IPR036640">
    <property type="entry name" value="ABC1_TM_sf"/>
</dbReference>
<keyword evidence="14" id="KW-1185">Reference proteome</keyword>
<evidence type="ECO:0000256" key="6">
    <source>
        <dbReference type="ARBA" id="ARBA00022840"/>
    </source>
</evidence>
<dbReference type="CDD" id="cd03250">
    <property type="entry name" value="ABCC_MRP_domain1"/>
    <property type="match status" value="1"/>
</dbReference>
<evidence type="ECO:0000259" key="11">
    <source>
        <dbReference type="PROSITE" id="PS50893"/>
    </source>
</evidence>
<keyword evidence="8 10" id="KW-0472">Membrane</keyword>
<dbReference type="InterPro" id="IPR017871">
    <property type="entry name" value="ABC_transporter-like_CS"/>
</dbReference>
<feature type="compositionally biased region" description="Acidic residues" evidence="9">
    <location>
        <begin position="495"/>
        <end position="509"/>
    </location>
</feature>
<dbReference type="Gene3D" id="3.40.50.300">
    <property type="entry name" value="P-loop containing nucleotide triphosphate hydrolases"/>
    <property type="match status" value="1"/>
</dbReference>
<evidence type="ECO:0000256" key="9">
    <source>
        <dbReference type="SAM" id="MobiDB-lite"/>
    </source>
</evidence>
<evidence type="ECO:0000256" key="2">
    <source>
        <dbReference type="ARBA" id="ARBA00009726"/>
    </source>
</evidence>
<feature type="compositionally biased region" description="Polar residues" evidence="9">
    <location>
        <begin position="519"/>
        <end position="537"/>
    </location>
</feature>
<dbReference type="CDD" id="cd18597">
    <property type="entry name" value="ABC_6TM_YOR1_D1_like"/>
    <property type="match status" value="1"/>
</dbReference>
<dbReference type="GO" id="GO:0016887">
    <property type="term" value="F:ATP hydrolysis activity"/>
    <property type="evidence" value="ECO:0007669"/>
    <property type="project" value="InterPro"/>
</dbReference>
<dbReference type="SMART" id="SM00382">
    <property type="entry name" value="AAA"/>
    <property type="match status" value="1"/>
</dbReference>
<feature type="transmembrane region" description="Helical" evidence="10">
    <location>
        <begin position="381"/>
        <end position="404"/>
    </location>
</feature>
<reference evidence="13" key="2">
    <citation type="submission" date="2021-01" db="EMBL/GenBank/DDBJ databases">
        <authorList>
            <person name="Schikora-Tamarit M.A."/>
        </authorList>
    </citation>
    <scope>NUCLEOTIDE SEQUENCE</scope>
    <source>
        <strain evidence="13">CBS2887</strain>
    </source>
</reference>
<evidence type="ECO:0000256" key="10">
    <source>
        <dbReference type="SAM" id="Phobius"/>
    </source>
</evidence>
<keyword evidence="4 10" id="KW-0812">Transmembrane</keyword>
<accession>A0A9P8PQX1</accession>
<feature type="transmembrane region" description="Helical" evidence="10">
    <location>
        <begin position="269"/>
        <end position="292"/>
    </location>
</feature>
<dbReference type="OrthoDB" id="6500128at2759"/>
<dbReference type="Pfam" id="PF00664">
    <property type="entry name" value="ABC_membrane"/>
    <property type="match status" value="1"/>
</dbReference>
<organism evidence="13 14">
    <name type="scientific">Wickerhamomyces pijperi</name>
    <name type="common">Yeast</name>
    <name type="synonym">Pichia pijperi</name>
    <dbReference type="NCBI Taxonomy" id="599730"/>
    <lineage>
        <taxon>Eukaryota</taxon>
        <taxon>Fungi</taxon>
        <taxon>Dikarya</taxon>
        <taxon>Ascomycota</taxon>
        <taxon>Saccharomycotina</taxon>
        <taxon>Saccharomycetes</taxon>
        <taxon>Phaffomycetales</taxon>
        <taxon>Wickerhamomycetaceae</taxon>
        <taxon>Wickerhamomyces</taxon>
    </lineage>
</organism>
<evidence type="ECO:0000256" key="3">
    <source>
        <dbReference type="ARBA" id="ARBA00022448"/>
    </source>
</evidence>
<dbReference type="GO" id="GO:0005886">
    <property type="term" value="C:plasma membrane"/>
    <property type="evidence" value="ECO:0007669"/>
    <property type="project" value="TreeGrafter"/>
</dbReference>
<evidence type="ECO:0000259" key="12">
    <source>
        <dbReference type="PROSITE" id="PS50929"/>
    </source>
</evidence>
<dbReference type="GO" id="GO:0005524">
    <property type="term" value="F:ATP binding"/>
    <property type="evidence" value="ECO:0007669"/>
    <property type="project" value="UniProtKB-KW"/>
</dbReference>
<feature type="compositionally biased region" description="Low complexity" evidence="9">
    <location>
        <begin position="778"/>
        <end position="787"/>
    </location>
</feature>
<proteinExistence type="inferred from homology"/>
<evidence type="ECO:0000256" key="4">
    <source>
        <dbReference type="ARBA" id="ARBA00022692"/>
    </source>
</evidence>
<dbReference type="Pfam" id="PF00005">
    <property type="entry name" value="ABC_tran"/>
    <property type="match status" value="1"/>
</dbReference>
<dbReference type="SUPFAM" id="SSF52540">
    <property type="entry name" value="P-loop containing nucleoside triphosphate hydrolases"/>
    <property type="match status" value="1"/>
</dbReference>
<gene>
    <name evidence="13" type="ORF">WICPIJ_009312</name>
</gene>
<comment type="similarity">
    <text evidence="2">Belongs to the ABC transporter superfamily. ABCC family. Conjugate transporter (TC 3.A.1.208) subfamily.</text>
</comment>
<evidence type="ECO:0000256" key="8">
    <source>
        <dbReference type="ARBA" id="ARBA00023136"/>
    </source>
</evidence>
<evidence type="ECO:0000256" key="1">
    <source>
        <dbReference type="ARBA" id="ARBA00004141"/>
    </source>
</evidence>
<dbReference type="Gene3D" id="1.20.1560.10">
    <property type="entry name" value="ABC transporter type 1, transmembrane domain"/>
    <property type="match status" value="1"/>
</dbReference>
<dbReference type="PROSITE" id="PS50929">
    <property type="entry name" value="ABC_TM1F"/>
    <property type="match status" value="1"/>
</dbReference>
<dbReference type="FunFam" id="3.40.50.300:FF:001750">
    <property type="entry name" value="ATP-binding cassette transporter"/>
    <property type="match status" value="1"/>
</dbReference>
<feature type="non-terminal residue" evidence="13">
    <location>
        <position position="798"/>
    </location>
</feature>
<keyword evidence="5" id="KW-0547">Nucleotide-binding</keyword>
<dbReference type="InterPro" id="IPR003593">
    <property type="entry name" value="AAA+_ATPase"/>
</dbReference>
<keyword evidence="3" id="KW-0813">Transport</keyword>
<comment type="subcellular location">
    <subcellularLocation>
        <location evidence="1">Membrane</location>
        <topology evidence="1">Multi-pass membrane protein</topology>
    </subcellularLocation>
</comment>
<dbReference type="InterPro" id="IPR027417">
    <property type="entry name" value="P-loop_NTPase"/>
</dbReference>
<sequence length="798" mass="88906">MDLTAETKPVTMTTKITDNGLETNVEQLPELEHRLMTPFLGKKVPPIPKEEERLPYQMNHTNFLSRVFFWWLNPIMSVGYKRTLTPNDMYYVEEEMSAEKNYEDFIKNLDIVLTKFRAKEKKKNPRLTEEELLNLPYPKYSLVQALFMTFKYKYTKAVMFKVAADVTQVLTPLLTKALINFVEKKTYVPETPIGKGVGYAIGTAAMLLFAGMMINHFLHNSITVGAQCKSILTTALLKKSFKASSKTKHKFTNGKVTSILATDLSRIDLAIGFQPFAITFIIPVIICIALLIVNIGPAALVGIAIFVISIAVIGGGSKRLLLMRRGANQYTDARVGLMREVLNSMKIIKFYSWEDAYKKNVVSQRTKETGIILKMQSIRNFLMAFAISLPSIISMVSFLVLYGIKGRTTNPADIFSSLSLFGSLSQQVMMLPMALATGADAMIGIGRVREYLQTPDLDEDEGVPDNYNNENLPKDISIRVEDASFEWEQFHDGDESTEDVAEAEEEAEEEKTKNRDKTTSSISTNSDENSHATHTNINNGFQGFHNINFEIKKGEFVIITGPIGSGKSSLLTALSGFMKKTNGSFSINGSLLLCGQPWVQNATFRENILFGLPMDEARYKQVIEVCALTDDIKLLPGGHDSEIGERGINLSGGQKARINLARAVYADKDIVLFDDVLSAVDARVGKHITDNCFVDFMKDKTRVLATHQLSLIDNADRVIFLNGDGSINIGTVQGLLASNPEFLKLMEHSKKQSTEEENIRKANEIEEGATQLERLRTSASARSFASSLGIPNEDDEEE</sequence>
<dbReference type="InterPro" id="IPR011527">
    <property type="entry name" value="ABC1_TM_dom"/>
</dbReference>
<comment type="caution">
    <text evidence="13">The sequence shown here is derived from an EMBL/GenBank/DDBJ whole genome shotgun (WGS) entry which is preliminary data.</text>
</comment>
<dbReference type="InterPro" id="IPR003439">
    <property type="entry name" value="ABC_transporter-like_ATP-bd"/>
</dbReference>
<dbReference type="PANTHER" id="PTHR24223">
    <property type="entry name" value="ATP-BINDING CASSETTE SUB-FAMILY C"/>
    <property type="match status" value="1"/>
</dbReference>
<feature type="transmembrane region" description="Helical" evidence="10">
    <location>
        <begin position="298"/>
        <end position="316"/>
    </location>
</feature>
<dbReference type="EMBL" id="JAEUBG010005377">
    <property type="protein sequence ID" value="KAH3675689.1"/>
    <property type="molecule type" value="Genomic_DNA"/>
</dbReference>
<evidence type="ECO:0000256" key="5">
    <source>
        <dbReference type="ARBA" id="ARBA00022741"/>
    </source>
</evidence>
<feature type="domain" description="ABC transmembrane type-1" evidence="12">
    <location>
        <begin position="157"/>
        <end position="440"/>
    </location>
</feature>
<evidence type="ECO:0000313" key="13">
    <source>
        <dbReference type="EMBL" id="KAH3675689.1"/>
    </source>
</evidence>
<feature type="region of interest" description="Disordered" evidence="9">
    <location>
        <begin position="489"/>
        <end position="537"/>
    </location>
</feature>
<dbReference type="PROSITE" id="PS50893">
    <property type="entry name" value="ABC_TRANSPORTER_2"/>
    <property type="match status" value="1"/>
</dbReference>
<feature type="domain" description="ABC transporter" evidence="11">
    <location>
        <begin position="525"/>
        <end position="748"/>
    </location>
</feature>